<dbReference type="AlphaFoldDB" id="A0A364LKK6"/>
<dbReference type="Proteomes" id="UP000249458">
    <property type="component" value="Unassembled WGS sequence"/>
</dbReference>
<organism evidence="1 2">
    <name type="scientific">Legionella quinlivanii</name>
    <dbReference type="NCBI Taxonomy" id="45073"/>
    <lineage>
        <taxon>Bacteria</taxon>
        <taxon>Pseudomonadati</taxon>
        <taxon>Pseudomonadota</taxon>
        <taxon>Gammaproteobacteria</taxon>
        <taxon>Legionellales</taxon>
        <taxon>Legionellaceae</taxon>
        <taxon>Legionella</taxon>
    </lineage>
</organism>
<dbReference type="InterPro" id="IPR011664">
    <property type="entry name" value="Abi_system_AbiD/AbiF-like"/>
</dbReference>
<evidence type="ECO:0008006" key="3">
    <source>
        <dbReference type="Google" id="ProtNLM"/>
    </source>
</evidence>
<proteinExistence type="predicted"/>
<dbReference type="Pfam" id="PF07751">
    <property type="entry name" value="Abi_2"/>
    <property type="match status" value="1"/>
</dbReference>
<dbReference type="EMBL" id="MVJN01000004">
    <property type="protein sequence ID" value="RAP37142.1"/>
    <property type="molecule type" value="Genomic_DNA"/>
</dbReference>
<accession>A0A364LKK6</accession>
<reference evidence="1 2" key="1">
    <citation type="submission" date="2017-02" db="EMBL/GenBank/DDBJ databases">
        <title>Legionella quilivanii strain from human: case report and whole genome sequencing analysis.</title>
        <authorList>
            <person name="Lalancette C."/>
            <person name="Leduc J.-M."/>
            <person name="Levesque S."/>
            <person name="Fournier E."/>
            <person name="Saoud J."/>
            <person name="Faucher S.P."/>
            <person name="Bernard K."/>
            <person name="Martineau C."/>
            <person name="Longtin J."/>
        </authorList>
    </citation>
    <scope>NUCLEOTIDE SEQUENCE [LARGE SCALE GENOMIC DNA]</scope>
    <source>
        <strain evidence="1 2">ID143958</strain>
    </source>
</reference>
<comment type="caution">
    <text evidence="1">The sequence shown here is derived from an EMBL/GenBank/DDBJ whole genome shotgun (WGS) entry which is preliminary data.</text>
</comment>
<gene>
    <name evidence="1" type="ORF">B1207_06905</name>
</gene>
<evidence type="ECO:0000313" key="2">
    <source>
        <dbReference type="Proteomes" id="UP000249458"/>
    </source>
</evidence>
<protein>
    <recommendedName>
        <fullName evidence="3">AbiD phage protein-like protein</fullName>
    </recommendedName>
</protein>
<name>A0A364LKK6_9GAMM</name>
<dbReference type="RefSeq" id="WP_112219260.1">
    <property type="nucleotide sequence ID" value="NZ_MVJN01000004.1"/>
</dbReference>
<sequence>MLFDKPALSIDQLVTKLTERGLIVANVERAKRYLLNIGYYRLSAYMLPFRRNNQNHLFVENVNFDNVLNLYIFDRKLRLLLLDAIERLEISLRAQLIDNTVMLIGPHGYLDKNNFHQNYNHQWLLSKIESEMEASREVFIEHYKRKYTTPQLPPFWMVMQLLTFKEMTFLLRGIKDSNIANNIAAYLDVKNDILFSWSRSISDLRNLCAHHNRIWNRVFGSKPKLPKKAPSKWPSDILNSFEFSLYNENLTTIDPQSSLCYQIVIIWHWMKKINPTSNWMQRFLSIIDEHKIDAGFLGFHRDALSDEFWLKPEIKQ</sequence>
<evidence type="ECO:0000313" key="1">
    <source>
        <dbReference type="EMBL" id="RAP37142.1"/>
    </source>
</evidence>